<dbReference type="CDD" id="cd09597">
    <property type="entry name" value="M4_TLP"/>
    <property type="match status" value="1"/>
</dbReference>
<dbReference type="InterPro" id="IPR052759">
    <property type="entry name" value="Metalloprotease_M4"/>
</dbReference>
<proteinExistence type="inferred from homology"/>
<dbReference type="AlphaFoldDB" id="A0A1D8TM15"/>
<evidence type="ECO:0000256" key="2">
    <source>
        <dbReference type="ARBA" id="ARBA00022670"/>
    </source>
</evidence>
<sequence>MLRELSEQGSPIQRERALSALVESGQFRGVRQELADFSTRPSAREPGAAKQRVICHADYQTRLPGREVRGEGDPATGDTAVDEAYDGSGATFDLYRDIYERNSIDDRGMVLTSTVHYGSGFDNAFWNGRQMTYGDGDEDLPEEERLFNRFTIAIDIIGHELTHGVVQYEAGLVYRDQPGALNEHFADVFGILVKQRTLNQTASESDWVIGAGLFSENVNAIGIRSMKEPGSAYNDPRLGKDPQPGHMRDIYTGSQDNGGVHINSGIPNRAFYIAALEIGGYAWDKAGWIWYLTLRDKLGTTSEFKDAARETYKVAGDRFGVGSLEQKAVRKGWEEIGVEIIEEAPKPQPPEPPGCSAGAPDFIRSFFTPSP</sequence>
<dbReference type="PRINTS" id="PR00730">
    <property type="entry name" value="THERMOLYSIN"/>
</dbReference>
<dbReference type="PANTHER" id="PTHR43579:SF1">
    <property type="entry name" value="NEUTRAL METALLOPROTEINASE"/>
    <property type="match status" value="1"/>
</dbReference>
<evidence type="ECO:0000256" key="9">
    <source>
        <dbReference type="SAM" id="MobiDB-lite"/>
    </source>
</evidence>
<comment type="subcellular location">
    <subcellularLocation>
        <location evidence="8">Secreted</location>
    </subcellularLocation>
</comment>
<dbReference type="Proteomes" id="UP000177870">
    <property type="component" value="Chromosome"/>
</dbReference>
<keyword evidence="3" id="KW-0479">Metal-binding</keyword>
<evidence type="ECO:0000259" key="11">
    <source>
        <dbReference type="Pfam" id="PF02868"/>
    </source>
</evidence>
<feature type="active site" evidence="7">
    <location>
        <position position="160"/>
    </location>
</feature>
<evidence type="ECO:0000256" key="1">
    <source>
        <dbReference type="ARBA" id="ARBA00009388"/>
    </source>
</evidence>
<organism evidence="12 13">
    <name type="scientific">Moorena producens PAL-8-15-08-1</name>
    <dbReference type="NCBI Taxonomy" id="1458985"/>
    <lineage>
        <taxon>Bacteria</taxon>
        <taxon>Bacillati</taxon>
        <taxon>Cyanobacteriota</taxon>
        <taxon>Cyanophyceae</taxon>
        <taxon>Coleofasciculales</taxon>
        <taxon>Coleofasciculaceae</taxon>
        <taxon>Moorena</taxon>
    </lineage>
</organism>
<evidence type="ECO:0000256" key="4">
    <source>
        <dbReference type="ARBA" id="ARBA00022801"/>
    </source>
</evidence>
<dbReference type="EMBL" id="CP017599">
    <property type="protein sequence ID" value="AOW98698.1"/>
    <property type="molecule type" value="Genomic_DNA"/>
</dbReference>
<dbReference type="Gene3D" id="3.10.170.10">
    <property type="match status" value="1"/>
</dbReference>
<dbReference type="OrthoDB" id="291295at2"/>
<dbReference type="GO" id="GO:0005576">
    <property type="term" value="C:extracellular region"/>
    <property type="evidence" value="ECO:0007669"/>
    <property type="project" value="UniProtKB-SubCell"/>
</dbReference>
<gene>
    <name evidence="12" type="ORF">BJP34_03865</name>
</gene>
<keyword evidence="5 8" id="KW-0862">Zinc</keyword>
<dbReference type="STRING" id="1458985.BJP34_03865"/>
<dbReference type="Gene3D" id="1.10.390.10">
    <property type="entry name" value="Neutral Protease Domain 2"/>
    <property type="match status" value="1"/>
</dbReference>
<dbReference type="Pfam" id="PF02868">
    <property type="entry name" value="Peptidase_M4_C"/>
    <property type="match status" value="1"/>
</dbReference>
<dbReference type="EC" id="3.4.24.-" evidence="8"/>
<keyword evidence="6 8" id="KW-0482">Metalloprotease</keyword>
<dbReference type="InterPro" id="IPR013856">
    <property type="entry name" value="Peptidase_M4_domain"/>
</dbReference>
<evidence type="ECO:0000313" key="13">
    <source>
        <dbReference type="Proteomes" id="UP000177870"/>
    </source>
</evidence>
<evidence type="ECO:0000313" key="12">
    <source>
        <dbReference type="EMBL" id="AOW98698.1"/>
    </source>
</evidence>
<evidence type="ECO:0000256" key="8">
    <source>
        <dbReference type="RuleBase" id="RU366073"/>
    </source>
</evidence>
<dbReference type="InterPro" id="IPR023612">
    <property type="entry name" value="Peptidase_M4"/>
</dbReference>
<comment type="function">
    <text evidence="8">Extracellular zinc metalloprotease.</text>
</comment>
<name>A0A1D8TM15_9CYAN</name>
<evidence type="ECO:0000256" key="5">
    <source>
        <dbReference type="ARBA" id="ARBA00022833"/>
    </source>
</evidence>
<evidence type="ECO:0000256" key="6">
    <source>
        <dbReference type="ARBA" id="ARBA00023049"/>
    </source>
</evidence>
<comment type="similarity">
    <text evidence="1 8">Belongs to the peptidase M4 family.</text>
</comment>
<evidence type="ECO:0000256" key="3">
    <source>
        <dbReference type="ARBA" id="ARBA00022723"/>
    </source>
</evidence>
<dbReference type="GO" id="GO:0006508">
    <property type="term" value="P:proteolysis"/>
    <property type="evidence" value="ECO:0007669"/>
    <property type="project" value="UniProtKB-KW"/>
</dbReference>
<dbReference type="InterPro" id="IPR027268">
    <property type="entry name" value="Peptidase_M4/M1_CTD_sf"/>
</dbReference>
<reference evidence="13" key="1">
    <citation type="submission" date="2016-10" db="EMBL/GenBank/DDBJ databases">
        <title>Comparative genomics uncovers the prolific and rare metabolic potential of the cyanobacterial genus Moorea.</title>
        <authorList>
            <person name="Leao T."/>
            <person name="Castelao G."/>
            <person name="Korobeynikov A."/>
            <person name="Monroe E.A."/>
            <person name="Podell S."/>
            <person name="Glukhov E."/>
            <person name="Allen E."/>
            <person name="Gerwick W.H."/>
            <person name="Gerwick L."/>
        </authorList>
    </citation>
    <scope>NUCLEOTIDE SEQUENCE [LARGE SCALE GENOMIC DNA]</scope>
    <source>
        <strain evidence="13">PAL-8-15-08-1</strain>
    </source>
</reference>
<dbReference type="PANTHER" id="PTHR43579">
    <property type="match status" value="1"/>
</dbReference>
<feature type="active site" description="Proton donor" evidence="7">
    <location>
        <position position="261"/>
    </location>
</feature>
<dbReference type="GO" id="GO:0046872">
    <property type="term" value="F:metal ion binding"/>
    <property type="evidence" value="ECO:0007669"/>
    <property type="project" value="UniProtKB-UniRule"/>
</dbReference>
<dbReference type="Pfam" id="PF01447">
    <property type="entry name" value="Peptidase_M4"/>
    <property type="match status" value="1"/>
</dbReference>
<feature type="region of interest" description="Disordered" evidence="9">
    <location>
        <begin position="342"/>
        <end position="361"/>
    </location>
</feature>
<accession>A0A1D8TM15</accession>
<evidence type="ECO:0000256" key="7">
    <source>
        <dbReference type="PIRSR" id="PIRSR623612-1"/>
    </source>
</evidence>
<dbReference type="InterPro" id="IPR001570">
    <property type="entry name" value="Peptidase_M4_C_domain"/>
</dbReference>
<feature type="domain" description="Peptidase M4 C-terminal" evidence="11">
    <location>
        <begin position="170"/>
        <end position="338"/>
    </location>
</feature>
<dbReference type="KEGG" id="mpro:BJP34_03865"/>
<protein>
    <recommendedName>
        <fullName evidence="8">Neutral metalloproteinase</fullName>
        <ecNumber evidence="8">3.4.24.-</ecNumber>
    </recommendedName>
</protein>
<keyword evidence="2 8" id="KW-0645">Protease</keyword>
<keyword evidence="8" id="KW-0964">Secreted</keyword>
<dbReference type="RefSeq" id="WP_070391205.1">
    <property type="nucleotide sequence ID" value="NZ_CP017599.1"/>
</dbReference>
<dbReference type="GO" id="GO:0004222">
    <property type="term" value="F:metalloendopeptidase activity"/>
    <property type="evidence" value="ECO:0007669"/>
    <property type="project" value="UniProtKB-UniRule"/>
</dbReference>
<dbReference type="SUPFAM" id="SSF55486">
    <property type="entry name" value="Metalloproteases ('zincins'), catalytic domain"/>
    <property type="match status" value="1"/>
</dbReference>
<keyword evidence="4 8" id="KW-0378">Hydrolase</keyword>
<evidence type="ECO:0000259" key="10">
    <source>
        <dbReference type="Pfam" id="PF01447"/>
    </source>
</evidence>
<feature type="domain" description="Peptidase M4" evidence="10">
    <location>
        <begin position="78"/>
        <end position="167"/>
    </location>
</feature>
<comment type="cofactor">
    <cofactor evidence="8">
        <name>Zn(2+)</name>
        <dbReference type="ChEBI" id="CHEBI:29105"/>
    </cofactor>
</comment>